<evidence type="ECO:0000256" key="5">
    <source>
        <dbReference type="ARBA" id="ARBA00022729"/>
    </source>
</evidence>
<dbReference type="Ensembl" id="ENSPTXT00000026218.1">
    <property type="protein sequence ID" value="ENSPTXP00000025435.1"/>
    <property type="gene ID" value="ENSPTXG00000017701.1"/>
</dbReference>
<dbReference type="FunFam" id="2.10.25.10:FF:000017">
    <property type="entry name" value="latent-transforming growth factor beta-binding protein 4 isoform X1"/>
    <property type="match status" value="3"/>
</dbReference>
<dbReference type="Proteomes" id="UP000472273">
    <property type="component" value="Unplaced"/>
</dbReference>
<comment type="caution">
    <text evidence="9">Lacks conserved residue(s) required for the propagation of feature annotation.</text>
</comment>
<dbReference type="Gene3D" id="2.10.25.10">
    <property type="entry name" value="Laminin"/>
    <property type="match status" value="5"/>
</dbReference>
<evidence type="ECO:0000313" key="12">
    <source>
        <dbReference type="Proteomes" id="UP000472273"/>
    </source>
</evidence>
<feature type="domain" description="EGF-like" evidence="10">
    <location>
        <begin position="37"/>
        <end position="74"/>
    </location>
</feature>
<keyword evidence="12" id="KW-1185">Reference proteome</keyword>
<dbReference type="InterPro" id="IPR050751">
    <property type="entry name" value="ECM_structural_protein"/>
</dbReference>
<dbReference type="Pfam" id="PF07645">
    <property type="entry name" value="EGF_CA"/>
    <property type="match status" value="5"/>
</dbReference>
<evidence type="ECO:0000256" key="6">
    <source>
        <dbReference type="ARBA" id="ARBA00022737"/>
    </source>
</evidence>
<evidence type="ECO:0000313" key="11">
    <source>
        <dbReference type="Ensembl" id="ENSPTXP00000025435.1"/>
    </source>
</evidence>
<evidence type="ECO:0000256" key="2">
    <source>
        <dbReference type="ARBA" id="ARBA00022525"/>
    </source>
</evidence>
<keyword evidence="7" id="KW-1015">Disulfide bond</keyword>
<dbReference type="InterPro" id="IPR000152">
    <property type="entry name" value="EGF-type_Asp/Asn_hydroxyl_site"/>
</dbReference>
<evidence type="ECO:0000259" key="10">
    <source>
        <dbReference type="PROSITE" id="PS50026"/>
    </source>
</evidence>
<proteinExistence type="predicted"/>
<sequence>CQGRPSLCQPGHCENVPGGYRCSCPIGYQPNPLGTLYVDECLQSPPPCGSGRCENVPGGYRCLCPAGFRASLTENQCLDIDECAAAGSPCGPQGLCLNTEGSFRCQCARGYRTEGVGGTSCVGECHTSDEHTSQALGPSRHRLAALARTVPTRLSPLLDVNECLEGDFCFPRGECLNTEGSYTCLCAQGFTAAPDRASCEGKCPAVSSGGALSACQGGDEIQNCCGVHALLTSPLAFADIDECLSATVCTGGHCANTEGSFDCYCPPGTRSTPSKASCEGEWQFSEVS</sequence>
<evidence type="ECO:0000256" key="9">
    <source>
        <dbReference type="PROSITE-ProRule" id="PRU00076"/>
    </source>
</evidence>
<dbReference type="InterPro" id="IPR049883">
    <property type="entry name" value="NOTCH1_EGF-like"/>
</dbReference>
<dbReference type="SUPFAM" id="SSF57196">
    <property type="entry name" value="EGF/Laminin"/>
    <property type="match status" value="3"/>
</dbReference>
<keyword evidence="3" id="KW-0272">Extracellular matrix</keyword>
<dbReference type="AlphaFoldDB" id="A0A670ZRQ8"/>
<dbReference type="CDD" id="cd00054">
    <property type="entry name" value="EGF_CA"/>
    <property type="match status" value="4"/>
</dbReference>
<dbReference type="PANTHER" id="PTHR24034:SF43">
    <property type="entry name" value="LATENT-TRANSFORMING GROWTH FACTOR BETA-BINDING PROTEIN 4"/>
    <property type="match status" value="1"/>
</dbReference>
<dbReference type="FunFam" id="2.10.25.10:FF:000194">
    <property type="entry name" value="Latent transforming growth factor beta binding protein 2"/>
    <property type="match status" value="1"/>
</dbReference>
<evidence type="ECO:0000256" key="1">
    <source>
        <dbReference type="ARBA" id="ARBA00004498"/>
    </source>
</evidence>
<dbReference type="PROSITE" id="PS01186">
    <property type="entry name" value="EGF_2"/>
    <property type="match status" value="1"/>
</dbReference>
<keyword evidence="6" id="KW-0677">Repeat</keyword>
<dbReference type="PROSITE" id="PS00010">
    <property type="entry name" value="ASX_HYDROXYL"/>
    <property type="match status" value="4"/>
</dbReference>
<feature type="domain" description="EGF-like" evidence="10">
    <location>
        <begin position="79"/>
        <end position="122"/>
    </location>
</feature>
<dbReference type="InterPro" id="IPR000742">
    <property type="entry name" value="EGF"/>
</dbReference>
<protein>
    <recommendedName>
        <fullName evidence="10">EGF-like domain-containing protein</fullName>
    </recommendedName>
</protein>
<dbReference type="PROSITE" id="PS01187">
    <property type="entry name" value="EGF_CA"/>
    <property type="match status" value="2"/>
</dbReference>
<dbReference type="InterPro" id="IPR001881">
    <property type="entry name" value="EGF-like_Ca-bd_dom"/>
</dbReference>
<dbReference type="PANTHER" id="PTHR24034">
    <property type="entry name" value="EGF-LIKE DOMAIN-CONTAINING PROTEIN"/>
    <property type="match status" value="1"/>
</dbReference>
<dbReference type="OMA" id="APPGTEC"/>
<reference evidence="11" key="1">
    <citation type="submission" date="2025-08" db="UniProtKB">
        <authorList>
            <consortium name="Ensembl"/>
        </authorList>
    </citation>
    <scope>IDENTIFICATION</scope>
</reference>
<feature type="domain" description="EGF-like" evidence="10">
    <location>
        <begin position="159"/>
        <end position="200"/>
    </location>
</feature>
<evidence type="ECO:0000256" key="4">
    <source>
        <dbReference type="ARBA" id="ARBA00022536"/>
    </source>
</evidence>
<dbReference type="SMART" id="SM00179">
    <property type="entry name" value="EGF_CA"/>
    <property type="match status" value="5"/>
</dbReference>
<accession>A0A670ZRQ8</accession>
<keyword evidence="4 9" id="KW-0245">EGF-like domain</keyword>
<dbReference type="InterPro" id="IPR018097">
    <property type="entry name" value="EGF_Ca-bd_CS"/>
</dbReference>
<dbReference type="SUPFAM" id="SSF57184">
    <property type="entry name" value="Growth factor receptor domain"/>
    <property type="match status" value="1"/>
</dbReference>
<dbReference type="InterPro" id="IPR009030">
    <property type="entry name" value="Growth_fac_rcpt_cys_sf"/>
</dbReference>
<organism evidence="11 12">
    <name type="scientific">Pseudonaja textilis</name>
    <name type="common">Eastern brown snake</name>
    <dbReference type="NCBI Taxonomy" id="8673"/>
    <lineage>
        <taxon>Eukaryota</taxon>
        <taxon>Metazoa</taxon>
        <taxon>Chordata</taxon>
        <taxon>Craniata</taxon>
        <taxon>Vertebrata</taxon>
        <taxon>Euteleostomi</taxon>
        <taxon>Lepidosauria</taxon>
        <taxon>Squamata</taxon>
        <taxon>Bifurcata</taxon>
        <taxon>Unidentata</taxon>
        <taxon>Episquamata</taxon>
        <taxon>Toxicofera</taxon>
        <taxon>Serpentes</taxon>
        <taxon>Colubroidea</taxon>
        <taxon>Elapidae</taxon>
        <taxon>Hydrophiinae</taxon>
        <taxon>Pseudonaja</taxon>
    </lineage>
</organism>
<keyword evidence="2" id="KW-0964">Secreted</keyword>
<keyword evidence="8" id="KW-0325">Glycoprotein</keyword>
<dbReference type="GO" id="GO:0005509">
    <property type="term" value="F:calcium ion binding"/>
    <property type="evidence" value="ECO:0007669"/>
    <property type="project" value="InterPro"/>
</dbReference>
<dbReference type="PROSITE" id="PS50026">
    <property type="entry name" value="EGF_3"/>
    <property type="match status" value="3"/>
</dbReference>
<reference evidence="11" key="2">
    <citation type="submission" date="2025-09" db="UniProtKB">
        <authorList>
            <consortium name="Ensembl"/>
        </authorList>
    </citation>
    <scope>IDENTIFICATION</scope>
</reference>
<keyword evidence="5" id="KW-0732">Signal</keyword>
<evidence type="ECO:0000256" key="3">
    <source>
        <dbReference type="ARBA" id="ARBA00022530"/>
    </source>
</evidence>
<evidence type="ECO:0000256" key="7">
    <source>
        <dbReference type="ARBA" id="ARBA00023157"/>
    </source>
</evidence>
<comment type="subcellular location">
    <subcellularLocation>
        <location evidence="1">Secreted</location>
        <location evidence="1">Extracellular space</location>
        <location evidence="1">Extracellular matrix</location>
    </subcellularLocation>
</comment>
<evidence type="ECO:0000256" key="8">
    <source>
        <dbReference type="ARBA" id="ARBA00023180"/>
    </source>
</evidence>
<dbReference type="GeneTree" id="ENSGT00940000158234"/>
<dbReference type="FunFam" id="2.10.25.10:FF:000019">
    <property type="entry name" value="latent-transforming growth factor beta-binding protein 1 isoform X2"/>
    <property type="match status" value="1"/>
</dbReference>
<dbReference type="SMART" id="SM00181">
    <property type="entry name" value="EGF"/>
    <property type="match status" value="5"/>
</dbReference>
<name>A0A670ZRQ8_PSETE</name>